<dbReference type="PANTHER" id="PTHR43777">
    <property type="entry name" value="MOLYBDENUM COFACTOR CYTIDYLYLTRANSFERASE"/>
    <property type="match status" value="1"/>
</dbReference>
<sequence>MPASSKIPIILLAAGASRRMRGGDKLLEEVDGLPLLRRQTMRAINATKGPVIVTLPPEGHARKEALTGLKVTTVPVPDAAHGMSVSLRRGLAQVPVDAGAVMVLLPDLPDLTTKDLVAVLDAADRTKDALIWRGTTSDGAAGHPIVFARALFAELASISGDTGGASVVARHSDKTSFIRLPGNRARLDLDTPEDWAKWRASQ</sequence>
<reference evidence="3 4" key="1">
    <citation type="journal article" date="2007" name="J. Bacteriol.">
        <title>The complete genome sequence of Roseobacter denitrificans reveals a mixotrophic rather than photosynthetic metabolism.</title>
        <authorList>
            <person name="Swingley W.D."/>
            <person name="Sadekar S."/>
            <person name="Mastrian S.D."/>
            <person name="Matthies H.J."/>
            <person name="Hao J."/>
            <person name="Ramos H."/>
            <person name="Acharya C.R."/>
            <person name="Conrad A.L."/>
            <person name="Taylor H.L."/>
            <person name="Dejesa L.C."/>
            <person name="Shah M.K."/>
            <person name="O'huallachain M.E."/>
            <person name="Lince M.T."/>
            <person name="Blankenship R.E."/>
            <person name="Beatty J.T."/>
            <person name="Touchman J.W."/>
        </authorList>
    </citation>
    <scope>NUCLEOTIDE SEQUENCE [LARGE SCALE GENOMIC DNA]</scope>
    <source>
        <strain evidence="4">ATCC 33942 / OCh 114</strain>
    </source>
</reference>
<dbReference type="STRING" id="375451.RD1_2683"/>
<dbReference type="InterPro" id="IPR025877">
    <property type="entry name" value="MobA-like_NTP_Trfase"/>
</dbReference>
<dbReference type="AlphaFoldDB" id="Q165W7"/>
<dbReference type="RefSeq" id="WP_011568843.1">
    <property type="nucleotide sequence ID" value="NC_008209.1"/>
</dbReference>
<gene>
    <name evidence="3" type="ordered locus">RD1_2683</name>
</gene>
<accession>Q165W7</accession>
<evidence type="ECO:0000256" key="1">
    <source>
        <dbReference type="ARBA" id="ARBA00022842"/>
    </source>
</evidence>
<evidence type="ECO:0000313" key="4">
    <source>
        <dbReference type="Proteomes" id="UP000007029"/>
    </source>
</evidence>
<name>Q165W7_ROSDO</name>
<dbReference type="SUPFAM" id="SSF53448">
    <property type="entry name" value="Nucleotide-diphospho-sugar transferases"/>
    <property type="match status" value="1"/>
</dbReference>
<dbReference type="PANTHER" id="PTHR43777:SF1">
    <property type="entry name" value="MOLYBDENUM COFACTOR CYTIDYLYLTRANSFERASE"/>
    <property type="match status" value="1"/>
</dbReference>
<dbReference type="Gene3D" id="3.90.550.10">
    <property type="entry name" value="Spore Coat Polysaccharide Biosynthesis Protein SpsA, Chain A"/>
    <property type="match status" value="1"/>
</dbReference>
<dbReference type="eggNOG" id="COG2068">
    <property type="taxonomic scope" value="Bacteria"/>
</dbReference>
<organism evidence="3 4">
    <name type="scientific">Roseobacter denitrificans (strain ATCC 33942 / OCh 114)</name>
    <name type="common">Erythrobacter sp. (strain OCh 114)</name>
    <name type="synonym">Roseobacter denitrificans</name>
    <dbReference type="NCBI Taxonomy" id="375451"/>
    <lineage>
        <taxon>Bacteria</taxon>
        <taxon>Pseudomonadati</taxon>
        <taxon>Pseudomonadota</taxon>
        <taxon>Alphaproteobacteria</taxon>
        <taxon>Rhodobacterales</taxon>
        <taxon>Roseobacteraceae</taxon>
        <taxon>Roseobacter</taxon>
    </lineage>
</organism>
<feature type="domain" description="MobA-like NTP transferase" evidence="2">
    <location>
        <begin position="10"/>
        <end position="172"/>
    </location>
</feature>
<proteinExistence type="predicted"/>
<dbReference type="KEGG" id="rde:RD1_2683"/>
<dbReference type="CDD" id="cd04182">
    <property type="entry name" value="GT_2_like_f"/>
    <property type="match status" value="1"/>
</dbReference>
<dbReference type="InterPro" id="IPR029044">
    <property type="entry name" value="Nucleotide-diphossugar_trans"/>
</dbReference>
<evidence type="ECO:0000313" key="3">
    <source>
        <dbReference type="EMBL" id="ABG32226.1"/>
    </source>
</evidence>
<dbReference type="HOGENOM" id="CLU_061980_4_0_5"/>
<dbReference type="GO" id="GO:0016779">
    <property type="term" value="F:nucleotidyltransferase activity"/>
    <property type="evidence" value="ECO:0007669"/>
    <property type="project" value="UniProtKB-ARBA"/>
</dbReference>
<keyword evidence="4" id="KW-1185">Reference proteome</keyword>
<evidence type="ECO:0000259" key="2">
    <source>
        <dbReference type="Pfam" id="PF12804"/>
    </source>
</evidence>
<protein>
    <recommendedName>
        <fullName evidence="2">MobA-like NTP transferase domain-containing protein</fullName>
    </recommendedName>
</protein>
<dbReference type="Proteomes" id="UP000007029">
    <property type="component" value="Chromosome"/>
</dbReference>
<keyword evidence="1" id="KW-0460">Magnesium</keyword>
<dbReference type="Pfam" id="PF12804">
    <property type="entry name" value="NTP_transf_3"/>
    <property type="match status" value="1"/>
</dbReference>
<dbReference type="EMBL" id="CP000362">
    <property type="protein sequence ID" value="ABG32226.1"/>
    <property type="molecule type" value="Genomic_DNA"/>
</dbReference>